<gene>
    <name evidence="1" type="ORF">IGC_02263</name>
</gene>
<evidence type="ECO:0000313" key="2">
    <source>
        <dbReference type="Proteomes" id="UP000006977"/>
    </source>
</evidence>
<reference evidence="1 2" key="1">
    <citation type="submission" date="2012-04" db="EMBL/GenBank/DDBJ databases">
        <title>The Genome Sequence of Bacillus cereus HuA4-10.</title>
        <authorList>
            <consortium name="The Broad Institute Genome Sequencing Platform"/>
            <consortium name="The Broad Institute Genome Sequencing Center for Infectious Disease"/>
            <person name="Feldgarden M."/>
            <person name="Van der Auwera G.A."/>
            <person name="Mahillon J."/>
            <person name="Duprez V."/>
            <person name="Timmery S."/>
            <person name="Mattelet C."/>
            <person name="Dierick K."/>
            <person name="Sun M."/>
            <person name="Yu Z."/>
            <person name="Zhu L."/>
            <person name="Hu X."/>
            <person name="Shank E.B."/>
            <person name="Swiecicka I."/>
            <person name="Hansen B.M."/>
            <person name="Andrup L."/>
            <person name="Young S.K."/>
            <person name="Zeng Q."/>
            <person name="Gargeya S."/>
            <person name="Fitzgerald M."/>
            <person name="Haas B."/>
            <person name="Abouelleil A."/>
            <person name="Alvarado L."/>
            <person name="Arachchi H.M."/>
            <person name="Berlin A."/>
            <person name="Chapman S.B."/>
            <person name="Goldberg J."/>
            <person name="Griggs A."/>
            <person name="Gujja S."/>
            <person name="Hansen M."/>
            <person name="Howarth C."/>
            <person name="Imamovic A."/>
            <person name="Larimer J."/>
            <person name="McCowen C."/>
            <person name="Montmayeur A."/>
            <person name="Murphy C."/>
            <person name="Neiman D."/>
            <person name="Pearson M."/>
            <person name="Priest M."/>
            <person name="Roberts A."/>
            <person name="Saif S."/>
            <person name="Shea T."/>
            <person name="Sisk P."/>
            <person name="Sykes S."/>
            <person name="Wortman J."/>
            <person name="Nusbaum C."/>
            <person name="Birren B."/>
        </authorList>
    </citation>
    <scope>NUCLEOTIDE SEQUENCE [LARGE SCALE GENOMIC DNA]</scope>
    <source>
        <strain evidence="1 2">HuA4-10</strain>
    </source>
</reference>
<dbReference type="Proteomes" id="UP000006977">
    <property type="component" value="Unassembled WGS sequence"/>
</dbReference>
<evidence type="ECO:0000313" key="1">
    <source>
        <dbReference type="EMBL" id="EJQ80251.1"/>
    </source>
</evidence>
<proteinExistence type="predicted"/>
<protein>
    <submittedName>
        <fullName evidence="1">Uncharacterized protein</fullName>
    </submittedName>
</protein>
<dbReference type="RefSeq" id="WP_002146651.1">
    <property type="nucleotide sequence ID" value="NZ_JH792148.1"/>
</dbReference>
<dbReference type="AlphaFoldDB" id="J8D5Y6"/>
<sequence>MIKSFYLLKPKMLKADMYYKVFVTNDCIYFIKIGGQFHSRYAYKKQLSGIFGLLFLFWFKKIEKKQLNLETEIDAKIHTGDVHELLQLKNNFSIKTNTIEEVLLNKQGTFHTGFNDNGRISFMLQNGKKINFIIPEATLFSSIEEISHQYQQTISIREVY</sequence>
<accession>J8D5Y6</accession>
<dbReference type="PATRIC" id="fig|1053206.3.peg.2296"/>
<comment type="caution">
    <text evidence="1">The sequence shown here is derived from an EMBL/GenBank/DDBJ whole genome shotgun (WGS) entry which is preliminary data.</text>
</comment>
<organism evidence="1 2">
    <name type="scientific">Bacillus cereus HuA4-10</name>
    <dbReference type="NCBI Taxonomy" id="1053206"/>
    <lineage>
        <taxon>Bacteria</taxon>
        <taxon>Bacillati</taxon>
        <taxon>Bacillota</taxon>
        <taxon>Bacilli</taxon>
        <taxon>Bacillales</taxon>
        <taxon>Bacillaceae</taxon>
        <taxon>Bacillus</taxon>
        <taxon>Bacillus cereus group</taxon>
    </lineage>
</organism>
<name>J8D5Y6_BACCE</name>
<dbReference type="EMBL" id="AHEA01000019">
    <property type="protein sequence ID" value="EJQ80251.1"/>
    <property type="molecule type" value="Genomic_DNA"/>
</dbReference>
<dbReference type="HOGENOM" id="CLU_1745971_0_0_9"/>